<feature type="domain" description="Protein kinase" evidence="9">
    <location>
        <begin position="359"/>
        <end position="632"/>
    </location>
</feature>
<dbReference type="InterPro" id="IPR032675">
    <property type="entry name" value="LRR_dom_sf"/>
</dbReference>
<dbReference type="GO" id="GO:0004672">
    <property type="term" value="F:protein kinase activity"/>
    <property type="evidence" value="ECO:0007669"/>
    <property type="project" value="InterPro"/>
</dbReference>
<protein>
    <recommendedName>
        <fullName evidence="9">Protein kinase domain-containing protein</fullName>
    </recommendedName>
</protein>
<dbReference type="Gene3D" id="1.10.510.10">
    <property type="entry name" value="Transferase(Phosphotransferase) domain 1"/>
    <property type="match status" value="1"/>
</dbReference>
<dbReference type="PANTHER" id="PTHR48006">
    <property type="entry name" value="LEUCINE-RICH REPEAT-CONTAINING PROTEIN DDB_G0281931-RELATED"/>
    <property type="match status" value="1"/>
</dbReference>
<dbReference type="SUPFAM" id="SSF52058">
    <property type="entry name" value="L domain-like"/>
    <property type="match status" value="1"/>
</dbReference>
<dbReference type="InterPro" id="IPR051824">
    <property type="entry name" value="LRR_Rcpt-Like_S/T_Kinase"/>
</dbReference>
<dbReference type="Pfam" id="PF00560">
    <property type="entry name" value="LRR_1"/>
    <property type="match status" value="1"/>
</dbReference>
<sequence>MDQRSSLLLGRSIRKMAVQSKRVPNFILLHSLLQIFRVVTIGAFPIPIQLLFIATPKCILSRVDKQFSPRNFLIPRDIITLRAEADWGMISTCSSLSALNDMYQYLKPHSKLDGWKSFDLSGLGLTGSLGFQLDKLEKVTYLNLNHNKLSGSLSDLFGKLTKLTEMHIQNNQFTGSINVLADLELDDLNVANNEFNGWIPDELKDIKNLEESGKSGLGIGAIAGILLGVLLLLGVIIALLSRRKRSSPSSHFLEEDKFSWRQPFTPLASQELSSSIRANMQEEFRAAEKHLQTSSSMALKRLNSERHKSFNEKEMKNAPPSDHLKSFNDKEFANPMKQSNSVKVDHYPLADLQNATGNFASSRLLGEGSIGRVYMAKYPDGKVLAVQKIDSSFFQGGQCTEFTEIVGKISNLHHPNIAEVIGYCSEQGQNMLIFEYFRNGSLYEFLHVSDDFSKPLTWNTRVRIALGAARALEYLHEVYSPSCLHRNIRTSNIVLDAELNSRLCECGMAMFHQRSSKNLDAGYTAPECTKPSAYTSKSDVYSFGVVMLELLTGRKPFDSSKPRLEQCLVEWASPQLHDLDALEQMADPALRGLYPPKSLSRFANVTALCVQSEPEFRPQMSEVVRLVQKSNMSQRGDDDDY</sequence>
<dbReference type="Gene3D" id="3.30.200.20">
    <property type="entry name" value="Phosphorylase Kinase, domain 1"/>
    <property type="match status" value="1"/>
</dbReference>
<organism evidence="10 11">
    <name type="scientific">Solanum pinnatisectum</name>
    <name type="common">tansyleaf nightshade</name>
    <dbReference type="NCBI Taxonomy" id="50273"/>
    <lineage>
        <taxon>Eukaryota</taxon>
        <taxon>Viridiplantae</taxon>
        <taxon>Streptophyta</taxon>
        <taxon>Embryophyta</taxon>
        <taxon>Tracheophyta</taxon>
        <taxon>Spermatophyta</taxon>
        <taxon>Magnoliopsida</taxon>
        <taxon>eudicotyledons</taxon>
        <taxon>Gunneridae</taxon>
        <taxon>Pentapetalae</taxon>
        <taxon>asterids</taxon>
        <taxon>lamiids</taxon>
        <taxon>Solanales</taxon>
        <taxon>Solanaceae</taxon>
        <taxon>Solanoideae</taxon>
        <taxon>Solaneae</taxon>
        <taxon>Solanum</taxon>
    </lineage>
</organism>
<dbReference type="FunFam" id="3.30.200.20:FF:000125">
    <property type="entry name" value="Protein STRUBBELIG-RECEPTOR FAMILY 8"/>
    <property type="match status" value="1"/>
</dbReference>
<dbReference type="AlphaFoldDB" id="A0AAV9L0J5"/>
<keyword evidence="11" id="KW-1185">Reference proteome</keyword>
<accession>A0AAV9L0J5</accession>
<dbReference type="GO" id="GO:0005524">
    <property type="term" value="F:ATP binding"/>
    <property type="evidence" value="ECO:0007669"/>
    <property type="project" value="InterPro"/>
</dbReference>
<evidence type="ECO:0000256" key="5">
    <source>
        <dbReference type="ARBA" id="ARBA00022989"/>
    </source>
</evidence>
<evidence type="ECO:0000256" key="7">
    <source>
        <dbReference type="SAM" id="MobiDB-lite"/>
    </source>
</evidence>
<keyword evidence="6 8" id="KW-0472">Membrane</keyword>
<dbReference type="Gene3D" id="3.80.10.10">
    <property type="entry name" value="Ribonuclease Inhibitor"/>
    <property type="match status" value="1"/>
</dbReference>
<dbReference type="FunFam" id="1.10.510.10:FF:000095">
    <property type="entry name" value="protein STRUBBELIG-RECEPTOR FAMILY 8"/>
    <property type="match status" value="1"/>
</dbReference>
<gene>
    <name evidence="10" type="ORF">R3W88_017417</name>
</gene>
<keyword evidence="5 8" id="KW-1133">Transmembrane helix</keyword>
<keyword evidence="3 8" id="KW-0812">Transmembrane</keyword>
<reference evidence="10 11" key="1">
    <citation type="submission" date="2023-10" db="EMBL/GenBank/DDBJ databases">
        <title>Genome-Wide Identification Analysis in wild type Solanum Pinnatisectum Reveals Some Genes Defensing Phytophthora Infestans.</title>
        <authorList>
            <person name="Sun C."/>
        </authorList>
    </citation>
    <scope>NUCLEOTIDE SEQUENCE [LARGE SCALE GENOMIC DNA]</scope>
    <source>
        <strain evidence="10">LQN</strain>
        <tissue evidence="10">Leaf</tissue>
    </source>
</reference>
<name>A0AAV9L0J5_9SOLN</name>
<proteinExistence type="predicted"/>
<keyword evidence="2" id="KW-0433">Leucine-rich repeat</keyword>
<evidence type="ECO:0000313" key="10">
    <source>
        <dbReference type="EMBL" id="KAK4719079.1"/>
    </source>
</evidence>
<dbReference type="PROSITE" id="PS50011">
    <property type="entry name" value="PROTEIN_KINASE_DOM"/>
    <property type="match status" value="1"/>
</dbReference>
<evidence type="ECO:0000256" key="3">
    <source>
        <dbReference type="ARBA" id="ARBA00022692"/>
    </source>
</evidence>
<dbReference type="SUPFAM" id="SSF56112">
    <property type="entry name" value="Protein kinase-like (PK-like)"/>
    <property type="match status" value="1"/>
</dbReference>
<evidence type="ECO:0000256" key="1">
    <source>
        <dbReference type="ARBA" id="ARBA00004479"/>
    </source>
</evidence>
<evidence type="ECO:0000256" key="4">
    <source>
        <dbReference type="ARBA" id="ARBA00022737"/>
    </source>
</evidence>
<evidence type="ECO:0000256" key="2">
    <source>
        <dbReference type="ARBA" id="ARBA00022614"/>
    </source>
</evidence>
<dbReference type="InterPro" id="IPR000719">
    <property type="entry name" value="Prot_kinase_dom"/>
</dbReference>
<dbReference type="EMBL" id="JAWPEI010000008">
    <property type="protein sequence ID" value="KAK4719079.1"/>
    <property type="molecule type" value="Genomic_DNA"/>
</dbReference>
<comment type="caution">
    <text evidence="10">The sequence shown here is derived from an EMBL/GenBank/DDBJ whole genome shotgun (WGS) entry which is preliminary data.</text>
</comment>
<evidence type="ECO:0000256" key="8">
    <source>
        <dbReference type="SAM" id="Phobius"/>
    </source>
</evidence>
<evidence type="ECO:0000259" key="9">
    <source>
        <dbReference type="PROSITE" id="PS50011"/>
    </source>
</evidence>
<dbReference type="GO" id="GO:0016020">
    <property type="term" value="C:membrane"/>
    <property type="evidence" value="ECO:0007669"/>
    <property type="project" value="UniProtKB-SubCell"/>
</dbReference>
<feature type="transmembrane region" description="Helical" evidence="8">
    <location>
        <begin position="217"/>
        <end position="240"/>
    </location>
</feature>
<comment type="subcellular location">
    <subcellularLocation>
        <location evidence="1">Membrane</location>
        <topology evidence="1">Single-pass type I membrane protein</topology>
    </subcellularLocation>
</comment>
<dbReference type="InterPro" id="IPR011009">
    <property type="entry name" value="Kinase-like_dom_sf"/>
</dbReference>
<dbReference type="Proteomes" id="UP001311915">
    <property type="component" value="Unassembled WGS sequence"/>
</dbReference>
<feature type="region of interest" description="Disordered" evidence="7">
    <location>
        <begin position="308"/>
        <end position="328"/>
    </location>
</feature>
<dbReference type="InterPro" id="IPR001245">
    <property type="entry name" value="Ser-Thr/Tyr_kinase_cat_dom"/>
</dbReference>
<dbReference type="InterPro" id="IPR001611">
    <property type="entry name" value="Leu-rich_rpt"/>
</dbReference>
<evidence type="ECO:0000256" key="6">
    <source>
        <dbReference type="ARBA" id="ARBA00023136"/>
    </source>
</evidence>
<keyword evidence="4" id="KW-0677">Repeat</keyword>
<dbReference type="Pfam" id="PF07714">
    <property type="entry name" value="PK_Tyr_Ser-Thr"/>
    <property type="match status" value="1"/>
</dbReference>
<dbReference type="PANTHER" id="PTHR48006:SF91">
    <property type="entry name" value="PROTEIN KINASE-LIKE"/>
    <property type="match status" value="1"/>
</dbReference>
<evidence type="ECO:0000313" key="11">
    <source>
        <dbReference type="Proteomes" id="UP001311915"/>
    </source>
</evidence>